<feature type="signal peptide" evidence="2">
    <location>
        <begin position="1"/>
        <end position="24"/>
    </location>
</feature>
<evidence type="ECO:0000313" key="3">
    <source>
        <dbReference type="EMBL" id="TDH71040.1"/>
    </source>
</evidence>
<reference evidence="3 4" key="1">
    <citation type="journal article" date="2021" name="Genome Biol.">
        <title>AFLAP: assembly-free linkage analysis pipeline using k-mers from genome sequencing data.</title>
        <authorList>
            <person name="Fletcher K."/>
            <person name="Zhang L."/>
            <person name="Gil J."/>
            <person name="Han R."/>
            <person name="Cavanaugh K."/>
            <person name="Michelmore R."/>
        </authorList>
    </citation>
    <scope>NUCLEOTIDE SEQUENCE [LARGE SCALE GENOMIC DNA]</scope>
    <source>
        <strain evidence="3 4">SF5</strain>
    </source>
</reference>
<dbReference type="InterPro" id="IPR036470">
    <property type="entry name" value="Elicitin_sf"/>
</dbReference>
<dbReference type="EMBL" id="SHOA02000004">
    <property type="protein sequence ID" value="TDH71040.1"/>
    <property type="molecule type" value="Genomic_DNA"/>
</dbReference>
<dbReference type="Gene3D" id="1.10.239.10">
    <property type="entry name" value="Elicitin domain"/>
    <property type="match status" value="1"/>
</dbReference>
<dbReference type="RefSeq" id="XP_067820539.1">
    <property type="nucleotide sequence ID" value="XM_067960890.1"/>
</dbReference>
<evidence type="ECO:0008006" key="5">
    <source>
        <dbReference type="Google" id="ProtNLM"/>
    </source>
</evidence>
<accession>A0A976IGW8</accession>
<dbReference type="GO" id="GO:0005576">
    <property type="term" value="C:extracellular region"/>
    <property type="evidence" value="ECO:0007669"/>
    <property type="project" value="InterPro"/>
</dbReference>
<feature type="compositionally biased region" description="Low complexity" evidence="1">
    <location>
        <begin position="130"/>
        <end position="153"/>
    </location>
</feature>
<evidence type="ECO:0000256" key="2">
    <source>
        <dbReference type="SAM" id="SignalP"/>
    </source>
</evidence>
<comment type="caution">
    <text evidence="3">The sequence shown here is derived from an EMBL/GenBank/DDBJ whole genome shotgun (WGS) entry which is preliminary data.</text>
</comment>
<dbReference type="AlphaFoldDB" id="A0A976IGW8"/>
<dbReference type="GeneID" id="94346561"/>
<evidence type="ECO:0000256" key="1">
    <source>
        <dbReference type="SAM" id="MobiDB-lite"/>
    </source>
</evidence>
<gene>
    <name evidence="3" type="ORF">CCR75_002793</name>
</gene>
<evidence type="ECO:0000313" key="4">
    <source>
        <dbReference type="Proteomes" id="UP000294530"/>
    </source>
</evidence>
<dbReference type="OrthoDB" id="162950at2759"/>
<dbReference type="KEGG" id="blac:94346561"/>
<dbReference type="Proteomes" id="UP000294530">
    <property type="component" value="Unassembled WGS sequence"/>
</dbReference>
<name>A0A976IGW8_BRELC</name>
<organism evidence="3 4">
    <name type="scientific">Bremia lactucae</name>
    <name type="common">Lettuce downy mildew</name>
    <dbReference type="NCBI Taxonomy" id="4779"/>
    <lineage>
        <taxon>Eukaryota</taxon>
        <taxon>Sar</taxon>
        <taxon>Stramenopiles</taxon>
        <taxon>Oomycota</taxon>
        <taxon>Peronosporomycetes</taxon>
        <taxon>Peronosporales</taxon>
        <taxon>Peronosporaceae</taxon>
        <taxon>Bremia</taxon>
    </lineage>
</organism>
<feature type="chain" id="PRO_5038021367" description="Elicitin" evidence="2">
    <location>
        <begin position="25"/>
        <end position="180"/>
    </location>
</feature>
<keyword evidence="4" id="KW-1185">Reference proteome</keyword>
<sequence>MKCALLSSLAAAGAVCIAVTATECELNSIENTLRSNSTIGASMGPAQMKCKEDTGVDIFAISDFPTKATALKIQKSDKGCNVVINLVNVYANTDAQCTIEINGINVTYGRLISDFLDGKIGNETDTSSDSSNEIATISSESESGSTSSSSSDQIITSGASTKVLSLTTCGAITAIAFALR</sequence>
<proteinExistence type="predicted"/>
<protein>
    <recommendedName>
        <fullName evidence="5">Elicitin</fullName>
    </recommendedName>
</protein>
<keyword evidence="2" id="KW-0732">Signal</keyword>
<feature type="region of interest" description="Disordered" evidence="1">
    <location>
        <begin position="123"/>
        <end position="153"/>
    </location>
</feature>